<dbReference type="InterPro" id="IPR022742">
    <property type="entry name" value="Hydrolase_4"/>
</dbReference>
<keyword evidence="2" id="KW-0378">Hydrolase</keyword>
<dbReference type="HOGENOM" id="CLU_075730_0_0_4"/>
<dbReference type="InterPro" id="IPR053145">
    <property type="entry name" value="AB_hydrolase_Est10"/>
</dbReference>
<dbReference type="Gene3D" id="3.40.50.1820">
    <property type="entry name" value="alpha/beta hydrolase"/>
    <property type="match status" value="1"/>
</dbReference>
<feature type="domain" description="Serine aminopeptidase S33" evidence="1">
    <location>
        <begin position="61"/>
        <end position="172"/>
    </location>
</feature>
<dbReference type="InterPro" id="IPR029058">
    <property type="entry name" value="AB_hydrolase_fold"/>
</dbReference>
<evidence type="ECO:0000313" key="3">
    <source>
        <dbReference type="Proteomes" id="UP000027604"/>
    </source>
</evidence>
<proteinExistence type="predicted"/>
<dbReference type="STRING" id="1349767.GJA_2668"/>
<dbReference type="PATRIC" id="fig|1349767.4.peg.4396"/>
<reference evidence="2 3" key="1">
    <citation type="journal article" date="2015" name="Genome Announc.">
        <title>Genome Sequence of Mushroom Soft-Rot Pathogen Janthinobacterium agaricidamnosum.</title>
        <authorList>
            <person name="Graupner K."/>
            <person name="Lackner G."/>
            <person name="Hertweck C."/>
        </authorList>
    </citation>
    <scope>NUCLEOTIDE SEQUENCE [LARGE SCALE GENOMIC DNA]</scope>
    <source>
        <strain evidence="3">NBRC 102515 / DSM 9628</strain>
    </source>
</reference>
<dbReference type="InterPro" id="IPR017531">
    <property type="entry name" value="Hydrolase-1_PEP"/>
</dbReference>
<dbReference type="OrthoDB" id="5379975at2"/>
<dbReference type="SUPFAM" id="SSF53474">
    <property type="entry name" value="alpha/beta-Hydrolases"/>
    <property type="match status" value="1"/>
</dbReference>
<dbReference type="Pfam" id="PF12146">
    <property type="entry name" value="Hydrolase_4"/>
    <property type="match status" value="1"/>
</dbReference>
<evidence type="ECO:0000313" key="2">
    <source>
        <dbReference type="EMBL" id="CDG83299.1"/>
    </source>
</evidence>
<dbReference type="Proteomes" id="UP000027604">
    <property type="component" value="Chromosome I"/>
</dbReference>
<gene>
    <name evidence="2" type="ORF">GJA_2668</name>
</gene>
<evidence type="ECO:0000259" key="1">
    <source>
        <dbReference type="Pfam" id="PF12146"/>
    </source>
</evidence>
<dbReference type="GO" id="GO:0052689">
    <property type="term" value="F:carboxylic ester hydrolase activity"/>
    <property type="evidence" value="ECO:0007669"/>
    <property type="project" value="TreeGrafter"/>
</dbReference>
<dbReference type="EMBL" id="HG322949">
    <property type="protein sequence ID" value="CDG83299.1"/>
    <property type="molecule type" value="Genomic_DNA"/>
</dbReference>
<dbReference type="ESTHER" id="9burk-w0v388">
    <property type="family name" value="Hydrolase-1_PEP"/>
</dbReference>
<dbReference type="NCBIfam" id="TIGR03100">
    <property type="entry name" value="hydr1_PEP"/>
    <property type="match status" value="1"/>
</dbReference>
<name>W0V388_9BURK</name>
<dbReference type="eggNOG" id="COG1073">
    <property type="taxonomic scope" value="Bacteria"/>
</dbReference>
<sequence length="290" mass="32940">MIIEQLLPPLREPVQAVEQRALSFLCQSCRLVGILSVPQQPRARGVLIVTGGPQYRVGSHRQFALLARELAARGIPVMRFDYRGMGDSQGEARDYRQIGDDIDSATQAFFSCVPQLRELVLWGLCDGATAAACHAYQDPRISGLILLNPWVRSEAGNARVTLRHYYLARLRQRDFWRKLLSGKWHAGQSLSAMRRLQLSSRADQQPDDSPAQRLYTGLRRFRGRTLVILSGADLGAREYSDLPNHQPLWRELHHNPLMRQVTVPYANHTFARRAWRDAVTGMCADWIGSW</sequence>
<dbReference type="AlphaFoldDB" id="W0V388"/>
<dbReference type="PANTHER" id="PTHR43265">
    <property type="entry name" value="ESTERASE ESTD"/>
    <property type="match status" value="1"/>
</dbReference>
<dbReference type="KEGG" id="jag:GJA_2668"/>
<protein>
    <submittedName>
        <fullName evidence="2">Hydrolase, exosortase system type 1 associated</fullName>
    </submittedName>
</protein>
<accession>W0V388</accession>
<organism evidence="2 3">
    <name type="scientific">Janthinobacterium agaricidamnosum NBRC 102515 = DSM 9628</name>
    <dbReference type="NCBI Taxonomy" id="1349767"/>
    <lineage>
        <taxon>Bacteria</taxon>
        <taxon>Pseudomonadati</taxon>
        <taxon>Pseudomonadota</taxon>
        <taxon>Betaproteobacteria</taxon>
        <taxon>Burkholderiales</taxon>
        <taxon>Oxalobacteraceae</taxon>
        <taxon>Janthinobacterium</taxon>
    </lineage>
</organism>
<keyword evidence="3" id="KW-1185">Reference proteome</keyword>
<dbReference type="PANTHER" id="PTHR43265:SF1">
    <property type="entry name" value="ESTERASE ESTD"/>
    <property type="match status" value="1"/>
</dbReference>